<keyword evidence="5" id="KW-1185">Reference proteome</keyword>
<dbReference type="OrthoDB" id="5427780at2"/>
<feature type="chain" id="PRO_5019239996" evidence="2">
    <location>
        <begin position="21"/>
        <end position="890"/>
    </location>
</feature>
<dbReference type="PANTHER" id="PTHR35038:SF6">
    <property type="entry name" value="SURFACE LOCALIZED DECAHEME CYTOCHROME C LIPOPROTEIN"/>
    <property type="match status" value="1"/>
</dbReference>
<dbReference type="SUPFAM" id="SSF48695">
    <property type="entry name" value="Multiheme cytochromes"/>
    <property type="match status" value="3"/>
</dbReference>
<evidence type="ECO:0000313" key="5">
    <source>
        <dbReference type="Proteomes" id="UP000280881"/>
    </source>
</evidence>
<dbReference type="PANTHER" id="PTHR35038">
    <property type="entry name" value="DISSIMILATORY SULFITE REDUCTASE SIRA"/>
    <property type="match status" value="1"/>
</dbReference>
<feature type="domain" description="Doubled CXXCH motif" evidence="3">
    <location>
        <begin position="663"/>
        <end position="704"/>
    </location>
</feature>
<feature type="domain" description="Doubled CXXCH motif" evidence="3">
    <location>
        <begin position="729"/>
        <end position="772"/>
    </location>
</feature>
<evidence type="ECO:0000256" key="2">
    <source>
        <dbReference type="SAM" id="SignalP"/>
    </source>
</evidence>
<proteinExistence type="predicted"/>
<feature type="domain" description="Doubled CXXCH motif" evidence="3">
    <location>
        <begin position="102"/>
        <end position="148"/>
    </location>
</feature>
<dbReference type="RefSeq" id="WP_121169960.1">
    <property type="nucleotide sequence ID" value="NZ_RBIE01000001.1"/>
</dbReference>
<dbReference type="Proteomes" id="UP000280881">
    <property type="component" value="Unassembled WGS sequence"/>
</dbReference>
<dbReference type="NCBIfam" id="TIGR01905">
    <property type="entry name" value="paired_CXXCH_1"/>
    <property type="match status" value="2"/>
</dbReference>
<evidence type="ECO:0000256" key="1">
    <source>
        <dbReference type="ARBA" id="ARBA00022729"/>
    </source>
</evidence>
<dbReference type="Gene3D" id="1.10.1130.10">
    <property type="entry name" value="Flavocytochrome C3, Chain A"/>
    <property type="match status" value="2"/>
</dbReference>
<dbReference type="AlphaFoldDB" id="A0A420W8X6"/>
<reference evidence="4 5" key="1">
    <citation type="submission" date="2018-10" db="EMBL/GenBank/DDBJ databases">
        <title>Genomic Encyclopedia of Type Strains, Phase IV (KMG-IV): sequencing the most valuable type-strain genomes for metagenomic binning, comparative biology and taxonomic classification.</title>
        <authorList>
            <person name="Goeker M."/>
        </authorList>
    </citation>
    <scope>NUCLEOTIDE SEQUENCE [LARGE SCALE GENOMIC DNA]</scope>
    <source>
        <strain evidence="4 5">DSM 15521</strain>
    </source>
</reference>
<feature type="domain" description="Doubled CXXCH motif" evidence="3">
    <location>
        <begin position="257"/>
        <end position="290"/>
    </location>
</feature>
<feature type="signal peptide" evidence="2">
    <location>
        <begin position="1"/>
        <end position="20"/>
    </location>
</feature>
<evidence type="ECO:0000313" key="4">
    <source>
        <dbReference type="EMBL" id="RKQ63725.1"/>
    </source>
</evidence>
<evidence type="ECO:0000259" key="3">
    <source>
        <dbReference type="Pfam" id="PF09699"/>
    </source>
</evidence>
<feature type="domain" description="Doubled CXXCH motif" evidence="3">
    <location>
        <begin position="514"/>
        <end position="548"/>
    </location>
</feature>
<dbReference type="EMBL" id="RBIE01000001">
    <property type="protein sequence ID" value="RKQ63725.1"/>
    <property type="molecule type" value="Genomic_DNA"/>
</dbReference>
<feature type="domain" description="Doubled CXXCH motif" evidence="3">
    <location>
        <begin position="575"/>
        <end position="617"/>
    </location>
</feature>
<gene>
    <name evidence="4" type="ORF">C7457_0605</name>
</gene>
<dbReference type="Gene3D" id="1.10.780.10">
    <property type="entry name" value="Hydroxylamine Oxidoreductase, Chain A, domain 1"/>
    <property type="match status" value="1"/>
</dbReference>
<feature type="domain" description="Doubled CXXCH motif" evidence="3">
    <location>
        <begin position="187"/>
        <end position="220"/>
    </location>
</feature>
<name>A0A420W8X6_9BACT</name>
<keyword evidence="1 2" id="KW-0732">Signal</keyword>
<dbReference type="Gene3D" id="3.90.10.10">
    <property type="entry name" value="Cytochrome C3"/>
    <property type="match status" value="1"/>
</dbReference>
<sequence length="890" mass="99994">MRKSLVVLLTILAVTNTAEAKLKKSMKKECLICHENWLLEAKLKSPKLLTRQSLTATDKLMCLSCHDGSMADDRLTFLGFNHFSHPVDKEVPEDFKIPKGFPLKKGKLYCGTCHTPHTETGSEKKLDYTFMRKPNVNSALCIACHKENSEHGINHPILEDTNNKIKLEVAEKVKNLGGKLTKENEVTCESCHSAHKGKAEKALIERIDNSNLCSVCHMENVNSKEHPNFRNHPIHKKFPKGADVALFKEKKAITKSVECMTCHKVHREENKHLVVIPEKELCILCHTDQKWVNKTKHNIAGNSCKSCHTPHKAKGKNLWSRTIPEEAYDYASIIEAGGRDDILCLSCHYPQSTVNGKEVPDVGTLTHSTGKGVKEKVHLPLPDGKLSCTTCHDPHHSFDKKPKGKFLRKEKLELCYTCHKEEAEVKEGPHGEIDKKKWKKGDCGACHNVHKAKGGYLSRVVYGEISPMEPPVDGFCLACHDPEGMAKHKVKQSVFNEHPVGVDNPTNKLPGKKISCATCHDPHTHKEELLRIPVRNDSKLCLTCHTDQSLDGTPHDVLNNPNVNLSKEEKEKLTKNGKCSACHTPHNPEFKVLWARKPSRGKTIGEKLCFSCHAKGKMAEKALIGEHSHPIGKEVTEKNIKMIENSKLPIINQMTGHPAKKGEIGVFDCGTCHEPHNGADRKRLIRYVVEGDSPLCTSCHTQQSKVIGTDHDMRVVKKNFKNSLGKEVLKDGVCSACHVPHRAEDDLLWAFKVKEITDNRMSNYCLTCHSKEGTAKEKVVTEYYHPKKDVIVKNLDRPGRAGDWPIFTQNGKRVSIGGEIACETCHEPHIWSKWQEKAPRKPVEGNALNSFLRNRDLKGSICVDCHGLDALYRYKLFHTEKVHSEKPSYK</sequence>
<dbReference type="Gene3D" id="1.10.720.180">
    <property type="match status" value="1"/>
</dbReference>
<feature type="domain" description="Doubled CXXCH motif" evidence="3">
    <location>
        <begin position="378"/>
        <end position="423"/>
    </location>
</feature>
<dbReference type="Pfam" id="PF09699">
    <property type="entry name" value="Paired_CXXCH_1"/>
    <property type="match status" value="8"/>
</dbReference>
<dbReference type="GO" id="GO:0016491">
    <property type="term" value="F:oxidoreductase activity"/>
    <property type="evidence" value="ECO:0007669"/>
    <property type="project" value="TreeGrafter"/>
</dbReference>
<comment type="caution">
    <text evidence="4">The sequence shown here is derived from an EMBL/GenBank/DDBJ whole genome shotgun (WGS) entry which is preliminary data.</text>
</comment>
<organism evidence="4 5">
    <name type="scientific">Thermovibrio guaymasensis</name>
    <dbReference type="NCBI Taxonomy" id="240167"/>
    <lineage>
        <taxon>Bacteria</taxon>
        <taxon>Pseudomonadati</taxon>
        <taxon>Aquificota</taxon>
        <taxon>Aquificia</taxon>
        <taxon>Desulfurobacteriales</taxon>
        <taxon>Desulfurobacteriaceae</taxon>
        <taxon>Thermovibrio</taxon>
    </lineage>
</organism>
<protein>
    <submittedName>
        <fullName evidence="4">Putative CXXCH cytochrome family protein</fullName>
    </submittedName>
</protein>
<accession>A0A420W8X6</accession>
<dbReference type="InterPro" id="IPR036280">
    <property type="entry name" value="Multihaem_cyt_sf"/>
</dbReference>
<dbReference type="InterPro" id="IPR051829">
    <property type="entry name" value="Multiheme_Cytochr_ET"/>
</dbReference>
<dbReference type="InterPro" id="IPR010177">
    <property type="entry name" value="Paired_CXXCH_1"/>
</dbReference>